<protein>
    <submittedName>
        <fullName evidence="4">Chemotaxis protein CheY</fullName>
    </submittedName>
    <submittedName>
        <fullName evidence="5">Response regulator</fullName>
    </submittedName>
</protein>
<dbReference type="KEGG" id="aaus:EP12_06500"/>
<evidence type="ECO:0000259" key="3">
    <source>
        <dbReference type="PROSITE" id="PS50110"/>
    </source>
</evidence>
<dbReference type="SMART" id="SM00448">
    <property type="entry name" value="REC"/>
    <property type="match status" value="2"/>
</dbReference>
<name>A0A075P0L5_9ALTE</name>
<keyword evidence="6" id="KW-1185">Reference proteome</keyword>
<dbReference type="OrthoDB" id="9800897at2"/>
<sequence length="267" mass="29970">MEKLSISDLHIILVEPSDTQRKIITTLLLKEKVKEIDPVSTLSEAMSAVKAHGADLIVSAMYFEDGTAIDLLKFIKENDEFKTIPFMLVSSENRISKLEEFKQAGVAAILPKPFEPLHLSRALNASLDLINHDELELELFDIHDVRVLLVDDSKLARNHIRRVLEGMGLQRIKEAENGAMALTFIKDEAFDLVVTDYNMPEMDGRELSEFIRFNPETTHIPIIMVTSESADSAHMANIQQTGVNALCDKPFEPTEVRQMLAALLGNE</sequence>
<dbReference type="PANTHER" id="PTHR44591">
    <property type="entry name" value="STRESS RESPONSE REGULATOR PROTEIN 1"/>
    <property type="match status" value="1"/>
</dbReference>
<dbReference type="PANTHER" id="PTHR44591:SF3">
    <property type="entry name" value="RESPONSE REGULATORY DOMAIN-CONTAINING PROTEIN"/>
    <property type="match status" value="1"/>
</dbReference>
<dbReference type="eggNOG" id="COG0784">
    <property type="taxonomic scope" value="Bacteria"/>
</dbReference>
<evidence type="ECO:0000256" key="1">
    <source>
        <dbReference type="ARBA" id="ARBA00022553"/>
    </source>
</evidence>
<evidence type="ECO:0000256" key="2">
    <source>
        <dbReference type="PROSITE-ProRule" id="PRU00169"/>
    </source>
</evidence>
<evidence type="ECO:0000313" key="7">
    <source>
        <dbReference type="Proteomes" id="UP000264779"/>
    </source>
</evidence>
<dbReference type="RefSeq" id="WP_044056585.1">
    <property type="nucleotide sequence ID" value="NZ_CAJXAX010000032.1"/>
</dbReference>
<dbReference type="PROSITE" id="PS50110">
    <property type="entry name" value="RESPONSE_REGULATORY"/>
    <property type="match status" value="2"/>
</dbReference>
<dbReference type="Gene3D" id="3.40.50.2300">
    <property type="match status" value="2"/>
</dbReference>
<feature type="domain" description="Response regulatory" evidence="3">
    <location>
        <begin position="10"/>
        <end position="127"/>
    </location>
</feature>
<gene>
    <name evidence="5" type="ORF">DEB45_14720</name>
    <name evidence="4" type="ORF">EP13_06670</name>
</gene>
<evidence type="ECO:0000313" key="4">
    <source>
        <dbReference type="EMBL" id="AIF98400.1"/>
    </source>
</evidence>
<organism evidence="4 6">
    <name type="scientific">Alteromonas australica</name>
    <dbReference type="NCBI Taxonomy" id="589873"/>
    <lineage>
        <taxon>Bacteria</taxon>
        <taxon>Pseudomonadati</taxon>
        <taxon>Pseudomonadota</taxon>
        <taxon>Gammaproteobacteria</taxon>
        <taxon>Alteromonadales</taxon>
        <taxon>Alteromonadaceae</taxon>
        <taxon>Alteromonas/Salinimonas group</taxon>
        <taxon>Alteromonas</taxon>
    </lineage>
</organism>
<dbReference type="InterPro" id="IPR050595">
    <property type="entry name" value="Bact_response_regulator"/>
</dbReference>
<evidence type="ECO:0000313" key="5">
    <source>
        <dbReference type="EMBL" id="HBU52503.1"/>
    </source>
</evidence>
<dbReference type="InterPro" id="IPR001789">
    <property type="entry name" value="Sig_transdc_resp-reg_receiver"/>
</dbReference>
<feature type="modified residue" description="4-aspartylphosphate" evidence="2">
    <location>
        <position position="196"/>
    </location>
</feature>
<dbReference type="AlphaFoldDB" id="A0A075P0L5"/>
<keyword evidence="1 2" id="KW-0597">Phosphoprotein</keyword>
<reference evidence="4 6" key="1">
    <citation type="submission" date="2014-06" db="EMBL/GenBank/DDBJ databases">
        <title>Genomes of Alteromonas australica, a world apart.</title>
        <authorList>
            <person name="Gonzaga A."/>
            <person name="Lopez-Perez M."/>
            <person name="Rodriguez-Valera F."/>
        </authorList>
    </citation>
    <scope>NUCLEOTIDE SEQUENCE [LARGE SCALE GENOMIC DNA]</scope>
    <source>
        <strain evidence="4 6">H 17</strain>
    </source>
</reference>
<reference evidence="5 7" key="2">
    <citation type="journal article" date="2018" name="Nat. Biotechnol.">
        <title>A standardized bacterial taxonomy based on genome phylogeny substantially revises the tree of life.</title>
        <authorList>
            <person name="Parks D.H."/>
            <person name="Chuvochina M."/>
            <person name="Waite D.W."/>
            <person name="Rinke C."/>
            <person name="Skarshewski A."/>
            <person name="Chaumeil P.A."/>
            <person name="Hugenholtz P."/>
        </authorList>
    </citation>
    <scope>NUCLEOTIDE SEQUENCE [LARGE SCALE GENOMIC DNA]</scope>
    <source>
        <strain evidence="5">UBA11621</strain>
    </source>
</reference>
<evidence type="ECO:0000313" key="6">
    <source>
        <dbReference type="Proteomes" id="UP000056090"/>
    </source>
</evidence>
<dbReference type="GO" id="GO:0000160">
    <property type="term" value="P:phosphorelay signal transduction system"/>
    <property type="evidence" value="ECO:0007669"/>
    <property type="project" value="InterPro"/>
</dbReference>
<comment type="caution">
    <text evidence="2">Lacks conserved residue(s) required for the propagation of feature annotation.</text>
</comment>
<feature type="domain" description="Response regulatory" evidence="3">
    <location>
        <begin position="146"/>
        <end position="264"/>
    </location>
</feature>
<accession>A0A075P0L5</accession>
<dbReference type="EMBL" id="CP008849">
    <property type="protein sequence ID" value="AIF98400.1"/>
    <property type="molecule type" value="Genomic_DNA"/>
</dbReference>
<dbReference type="Proteomes" id="UP000056090">
    <property type="component" value="Chromosome"/>
</dbReference>
<dbReference type="GeneID" id="78254594"/>
<dbReference type="SUPFAM" id="SSF52172">
    <property type="entry name" value="CheY-like"/>
    <property type="match status" value="2"/>
</dbReference>
<dbReference type="PATRIC" id="fig|589873.4.peg.1426"/>
<dbReference type="InterPro" id="IPR011006">
    <property type="entry name" value="CheY-like_superfamily"/>
</dbReference>
<dbReference type="Proteomes" id="UP000264779">
    <property type="component" value="Unassembled WGS sequence"/>
</dbReference>
<dbReference type="KEGG" id="aal:EP13_06670"/>
<proteinExistence type="predicted"/>
<dbReference type="Pfam" id="PF00072">
    <property type="entry name" value="Response_reg"/>
    <property type="match status" value="2"/>
</dbReference>
<dbReference type="eggNOG" id="COG3706">
    <property type="taxonomic scope" value="Bacteria"/>
</dbReference>
<dbReference type="EMBL" id="DONK01000228">
    <property type="protein sequence ID" value="HBU52503.1"/>
    <property type="molecule type" value="Genomic_DNA"/>
</dbReference>